<dbReference type="EMBL" id="CYKH01000353">
    <property type="protein sequence ID" value="CUF55761.1"/>
    <property type="molecule type" value="Genomic_DNA"/>
</dbReference>
<evidence type="ECO:0000313" key="3">
    <source>
        <dbReference type="EMBL" id="CUF55761.1"/>
    </source>
</evidence>
<dbReference type="Pfam" id="PF05018">
    <property type="entry name" value="CFA20_dom"/>
    <property type="match status" value="1"/>
</dbReference>
<feature type="region of interest" description="Disordered" evidence="1">
    <location>
        <begin position="1177"/>
        <end position="1225"/>
    </location>
</feature>
<feature type="compositionally biased region" description="Low complexity" evidence="1">
    <location>
        <begin position="1116"/>
        <end position="1127"/>
    </location>
</feature>
<feature type="domain" description="CFA20" evidence="2">
    <location>
        <begin position="4"/>
        <end position="171"/>
    </location>
</feature>
<feature type="compositionally biased region" description="Low complexity" evidence="1">
    <location>
        <begin position="1006"/>
        <end position="1020"/>
    </location>
</feature>
<evidence type="ECO:0000256" key="1">
    <source>
        <dbReference type="SAM" id="MobiDB-lite"/>
    </source>
</evidence>
<feature type="compositionally biased region" description="Low complexity" evidence="1">
    <location>
        <begin position="1042"/>
        <end position="1060"/>
    </location>
</feature>
<dbReference type="InterPro" id="IPR040441">
    <property type="entry name" value="CFA20/CFAP20DC"/>
</dbReference>
<feature type="compositionally biased region" description="Gly residues" evidence="1">
    <location>
        <begin position="300"/>
        <end position="310"/>
    </location>
</feature>
<feature type="compositionally biased region" description="Basic and acidic residues" evidence="1">
    <location>
        <begin position="732"/>
        <end position="746"/>
    </location>
</feature>
<feature type="region of interest" description="Disordered" evidence="1">
    <location>
        <begin position="999"/>
        <end position="1158"/>
    </location>
</feature>
<feature type="compositionally biased region" description="Basic residues" evidence="1">
    <location>
        <begin position="633"/>
        <end position="645"/>
    </location>
</feature>
<feature type="region of interest" description="Disordered" evidence="1">
    <location>
        <begin position="258"/>
        <end position="352"/>
    </location>
</feature>
<feature type="compositionally biased region" description="Low complexity" evidence="1">
    <location>
        <begin position="1091"/>
        <end position="1103"/>
    </location>
</feature>
<name>A0A0S4ISD2_BODSA</name>
<evidence type="ECO:0000313" key="4">
    <source>
        <dbReference type="Proteomes" id="UP000051952"/>
    </source>
</evidence>
<dbReference type="OMA" id="PANDMAN"/>
<reference evidence="4" key="1">
    <citation type="submission" date="2015-09" db="EMBL/GenBank/DDBJ databases">
        <authorList>
            <consortium name="Pathogen Informatics"/>
        </authorList>
    </citation>
    <scope>NUCLEOTIDE SEQUENCE [LARGE SCALE GENOMIC DNA]</scope>
    <source>
        <strain evidence="4">Lake Konstanz</strain>
    </source>
</reference>
<dbReference type="AlphaFoldDB" id="A0A0S4ISD2"/>
<dbReference type="Proteomes" id="UP000051952">
    <property type="component" value="Unassembled WGS sequence"/>
</dbReference>
<feature type="region of interest" description="Disordered" evidence="1">
    <location>
        <begin position="932"/>
        <end position="987"/>
    </location>
</feature>
<feature type="compositionally biased region" description="Polar residues" evidence="1">
    <location>
        <begin position="618"/>
        <end position="628"/>
    </location>
</feature>
<feature type="compositionally biased region" description="Acidic residues" evidence="1">
    <location>
        <begin position="719"/>
        <end position="731"/>
    </location>
</feature>
<feature type="region of interest" description="Disordered" evidence="1">
    <location>
        <begin position="534"/>
        <end position="564"/>
    </location>
</feature>
<feature type="region of interest" description="Disordered" evidence="1">
    <location>
        <begin position="173"/>
        <end position="197"/>
    </location>
</feature>
<evidence type="ECO:0000259" key="2">
    <source>
        <dbReference type="Pfam" id="PF05018"/>
    </source>
</evidence>
<dbReference type="VEuPathDB" id="TriTrypDB:BSAL_63535"/>
<dbReference type="PANTHER" id="PTHR12458">
    <property type="entry name" value="ORF PROTEIN"/>
    <property type="match status" value="1"/>
</dbReference>
<accession>A0A0S4ISD2</accession>
<feature type="compositionally biased region" description="Low complexity" evidence="1">
    <location>
        <begin position="1189"/>
        <end position="1201"/>
    </location>
</feature>
<feature type="region of interest" description="Disordered" evidence="1">
    <location>
        <begin position="605"/>
        <end position="702"/>
    </location>
</feature>
<feature type="compositionally biased region" description="Polar residues" evidence="1">
    <location>
        <begin position="781"/>
        <end position="792"/>
    </location>
</feature>
<organism evidence="3 4">
    <name type="scientific">Bodo saltans</name>
    <name type="common">Flagellated protozoan</name>
    <dbReference type="NCBI Taxonomy" id="75058"/>
    <lineage>
        <taxon>Eukaryota</taxon>
        <taxon>Discoba</taxon>
        <taxon>Euglenozoa</taxon>
        <taxon>Kinetoplastea</taxon>
        <taxon>Metakinetoplastina</taxon>
        <taxon>Eubodonida</taxon>
        <taxon>Bodonidae</taxon>
        <taxon>Bodo</taxon>
    </lineage>
</organism>
<sequence length="1225" mass="131522">MDAYQGGNAFQVYSPQGSKPLESLRVTGGTVRKEYDKPSKSQVVTMEQVSSKIVVPRVPNTGALLVHPVVVVQLFVSHATTLLSVEFAVVDQLGKRRLTFSNSFATIQPNPQHCKFPLQTFPRNQWLDLIFDVRQLHHNVYETRASVGFRGVESITLSGAHVRVRRIYTLREVPPISTTTPSQTSTAPQQQQHDGGIAQRRGIGAGVHQQGGLYHMHVPSQFTLPADVEQTQILIARGDELAPVTVVAEAASGVALPRVNSGGKAQQQQQQSSPAPHNVGRGGLGSVPRGQQQQQLGTPRTGGGVAGGGAHVLPKKASPGVAAGGQSGRYLDPLSAQPLTTTSPTPSSSTSVVAYPQVDGDDDLSLATSDRHYQLTSQQFNRRSFVNSRGGGGGGGGPTFGGSSAGGPGVLTGGTLPYHRLHVDVAAEEEALFHMGGAHGAQVVSVHEHPALMMMTTMATQKVSYDGETHHRDAAPSVRRSFLGPTHTSREVERSHYADERMAAVEAEEARVGGFASSVASTTASHHYVVQTSHHHHHVAQQQQQQQEHELQTAGDGSNYGSIKGHKHVFPTTRNSSSSQHRASMITAGSDSEAEEFVVQHHVSSSNRRVVEGDNLYDRSSGNGNYQETRLPPLHHQHHDRHHLPLRSGASTTSVTMSPARDEEHADETFGGRPSWQQQRDDDRNLTQASGGGGVAAFSATPVNASVESAMMMTRASPDGDDADDDDDARDDNDRQATHRREDFNRSAKKSSHGSSGGTTGHRQQEPPSIEGSHRQHRKGNTPSQPHHQTLLSRPPADPLLACSTASSLVAARALFSSSTMVVEEAEAMDSMDADTVRRLRMSVGASADIGGGPQQNLRHHTTDQERSLRNAALDALQHFGHHSHVHQRQSSKTERWGDGYGRGQLAADATYNGANEILAHQYQQQEHLLHDPQNYGGSAGHYDDSGKQHSSSFHFPKYDVSPPSTASGAIRYDGISDGDDDIDGSALQGTRACVDTDAYFYPPRDSSSSDSASGSSSENGESRKEGGRPPVVEVAMPRHPNASLSATSHHNSSQSSTRSPIYGDLQSNPPQSFSSAMSSSTERTQYEEMLAAQKKAAVLDAASQPWTAPPSRRGPSTLSAMAAASPLSPPPPVRISQELGAAGSSPPHPVAYEEDKDRYEYDPVVGCYFDRVANRFVKPPSTKHRQGAQQHQHQQQPPAQEVSGGAAERGASPGQRVPPRRPLY</sequence>
<keyword evidence="4" id="KW-1185">Reference proteome</keyword>
<feature type="region of interest" description="Disordered" evidence="1">
    <location>
        <begin position="715"/>
        <end position="798"/>
    </location>
</feature>
<feature type="compositionally biased region" description="Low complexity" evidence="1">
    <location>
        <begin position="174"/>
        <end position="197"/>
    </location>
</feature>
<gene>
    <name evidence="3" type="ORF">BSAL_63535</name>
</gene>
<dbReference type="InterPro" id="IPR007714">
    <property type="entry name" value="CFA20_dom"/>
</dbReference>
<feature type="compositionally biased region" description="Basic and acidic residues" evidence="1">
    <location>
        <begin position="660"/>
        <end position="670"/>
    </location>
</feature>
<feature type="compositionally biased region" description="Low complexity" evidence="1">
    <location>
        <begin position="340"/>
        <end position="351"/>
    </location>
</feature>
<proteinExistence type="predicted"/>
<protein>
    <recommendedName>
        <fullName evidence="2">CFA20 domain-containing protein</fullName>
    </recommendedName>
</protein>
<feature type="compositionally biased region" description="Low complexity" evidence="1">
    <location>
        <begin position="1068"/>
        <end position="1081"/>
    </location>
</feature>